<dbReference type="EMBL" id="KZ857778">
    <property type="protein sequence ID" value="RDX39526.1"/>
    <property type="molecule type" value="Genomic_DNA"/>
</dbReference>
<proteinExistence type="predicted"/>
<keyword evidence="2" id="KW-1185">Reference proteome</keyword>
<sequence length="352" mass="38258">EMQYSRLTLAITLMSHITPIRATEGVVIVFAREPTLEVIILKQAGLASEVLMNNLLDGSHPRHCEWLAVTIPDFMHTLISEGGRDNCIPTDWPQMSGIDTHPYLYILVFDVDDGAPFSRLSVGRTSCPSLPVFEGMTHTVRTSSLSSQWGFKGGMTAIVPFLLVKGTMAWKVIVTLVQAAGAAEYVNNVTREMVDTYYPVLNLKASGHGRTTPPLTPAAVPVPIPILNHVPAPAAAPVLPLLLHFPMENLVRCLTKMSNNRSGNAARQVGDSDVASVVTVMQIQQAIVDAYEASPHAAQPPIRTDSASTKRLLSDMQQKAAVVVEGEMRLTTARHMDVLLPPLSPSPYVHHP</sequence>
<gene>
    <name evidence="1" type="ORF">OH76DRAFT_1424261</name>
</gene>
<organism evidence="1 2">
    <name type="scientific">Lentinus brumalis</name>
    <dbReference type="NCBI Taxonomy" id="2498619"/>
    <lineage>
        <taxon>Eukaryota</taxon>
        <taxon>Fungi</taxon>
        <taxon>Dikarya</taxon>
        <taxon>Basidiomycota</taxon>
        <taxon>Agaricomycotina</taxon>
        <taxon>Agaricomycetes</taxon>
        <taxon>Polyporales</taxon>
        <taxon>Polyporaceae</taxon>
        <taxon>Lentinus</taxon>
    </lineage>
</organism>
<dbReference type="Proteomes" id="UP000256964">
    <property type="component" value="Unassembled WGS sequence"/>
</dbReference>
<feature type="non-terminal residue" evidence="1">
    <location>
        <position position="1"/>
    </location>
</feature>
<dbReference type="AlphaFoldDB" id="A0A371CGX1"/>
<reference evidence="1 2" key="1">
    <citation type="journal article" date="2018" name="Biotechnol. Biofuels">
        <title>Integrative visual omics of the white-rot fungus Polyporus brumalis exposes the biotechnological potential of its oxidative enzymes for delignifying raw plant biomass.</title>
        <authorList>
            <person name="Miyauchi S."/>
            <person name="Rancon A."/>
            <person name="Drula E."/>
            <person name="Hage H."/>
            <person name="Chaduli D."/>
            <person name="Favel A."/>
            <person name="Grisel S."/>
            <person name="Henrissat B."/>
            <person name="Herpoel-Gimbert I."/>
            <person name="Ruiz-Duenas F.J."/>
            <person name="Chevret D."/>
            <person name="Hainaut M."/>
            <person name="Lin J."/>
            <person name="Wang M."/>
            <person name="Pangilinan J."/>
            <person name="Lipzen A."/>
            <person name="Lesage-Meessen L."/>
            <person name="Navarro D."/>
            <person name="Riley R."/>
            <person name="Grigoriev I.V."/>
            <person name="Zhou S."/>
            <person name="Raouche S."/>
            <person name="Rosso M.N."/>
        </authorList>
    </citation>
    <scope>NUCLEOTIDE SEQUENCE [LARGE SCALE GENOMIC DNA]</scope>
    <source>
        <strain evidence="1 2">BRFM 1820</strain>
    </source>
</reference>
<accession>A0A371CGX1</accession>
<evidence type="ECO:0000313" key="1">
    <source>
        <dbReference type="EMBL" id="RDX39526.1"/>
    </source>
</evidence>
<evidence type="ECO:0000313" key="2">
    <source>
        <dbReference type="Proteomes" id="UP000256964"/>
    </source>
</evidence>
<name>A0A371CGX1_9APHY</name>
<protein>
    <submittedName>
        <fullName evidence="1">Uncharacterized protein</fullName>
    </submittedName>
</protein>